<dbReference type="Proteomes" id="UP000241762">
    <property type="component" value="Chromosome"/>
</dbReference>
<dbReference type="InterPro" id="IPR029063">
    <property type="entry name" value="SAM-dependent_MTases_sf"/>
</dbReference>
<dbReference type="Gene3D" id="2.40.50.1070">
    <property type="match status" value="1"/>
</dbReference>
<dbReference type="PANTHER" id="PTHR11061">
    <property type="entry name" value="RNA M5U METHYLTRANSFERASE"/>
    <property type="match status" value="1"/>
</dbReference>
<dbReference type="GO" id="GO:0051539">
    <property type="term" value="F:4 iron, 4 sulfur cluster binding"/>
    <property type="evidence" value="ECO:0007669"/>
    <property type="project" value="UniProtKB-KW"/>
</dbReference>
<dbReference type="AlphaFoldDB" id="A0A2P1P7K6"/>
<dbReference type="OrthoDB" id="9804590at2"/>
<dbReference type="Gene3D" id="3.40.50.150">
    <property type="entry name" value="Vaccinia Virus protein VP39"/>
    <property type="match status" value="1"/>
</dbReference>
<feature type="binding site" evidence="6">
    <location>
        <position position="285"/>
    </location>
    <ligand>
        <name>S-adenosyl-L-methionine</name>
        <dbReference type="ChEBI" id="CHEBI:59789"/>
    </ligand>
</feature>
<keyword evidence="1" id="KW-0479">Metal-binding</keyword>
<keyword evidence="1" id="KW-0408">Iron</keyword>
<dbReference type="EMBL" id="CP027845">
    <property type="protein sequence ID" value="AVP87249.1"/>
    <property type="molecule type" value="Genomic_DNA"/>
</dbReference>
<protein>
    <submittedName>
        <fullName evidence="8">23S rRNA (Uracil-5-)-methyltransferase</fullName>
    </submittedName>
</protein>
<dbReference type="Pfam" id="PF05958">
    <property type="entry name" value="tRNA_U5-meth_tr"/>
    <property type="match status" value="1"/>
</dbReference>
<keyword evidence="2 6" id="KW-0489">Methyltransferase</keyword>
<evidence type="ECO:0000256" key="2">
    <source>
        <dbReference type="ARBA" id="ARBA00022603"/>
    </source>
</evidence>
<dbReference type="GO" id="GO:0070041">
    <property type="term" value="F:rRNA (uridine-C5-)-methyltransferase activity"/>
    <property type="evidence" value="ECO:0007669"/>
    <property type="project" value="TreeGrafter"/>
</dbReference>
<evidence type="ECO:0000256" key="6">
    <source>
        <dbReference type="PROSITE-ProRule" id="PRU01024"/>
    </source>
</evidence>
<dbReference type="RefSeq" id="WP_106874117.1">
    <property type="nucleotide sequence ID" value="NZ_CP027845.1"/>
</dbReference>
<keyword evidence="4 6" id="KW-0949">S-adenosyl-L-methionine</keyword>
<evidence type="ECO:0000313" key="9">
    <source>
        <dbReference type="Proteomes" id="UP000241762"/>
    </source>
</evidence>
<name>A0A2P1P7K6_9RICK</name>
<dbReference type="PROSITE" id="PS51687">
    <property type="entry name" value="SAM_MT_RNA_M5U"/>
    <property type="match status" value="1"/>
</dbReference>
<feature type="binding site" evidence="6">
    <location>
        <position position="305"/>
    </location>
    <ligand>
        <name>S-adenosyl-L-methionine</name>
        <dbReference type="ChEBI" id="CHEBI:59789"/>
    </ligand>
</feature>
<accession>A0A2P1P7K6</accession>
<keyword evidence="5" id="KW-0411">Iron-sulfur</keyword>
<evidence type="ECO:0000256" key="1">
    <source>
        <dbReference type="ARBA" id="ARBA00022485"/>
    </source>
</evidence>
<dbReference type="SUPFAM" id="SSF53335">
    <property type="entry name" value="S-adenosyl-L-methionine-dependent methyltransferases"/>
    <property type="match status" value="1"/>
</dbReference>
<keyword evidence="9" id="KW-1185">Reference proteome</keyword>
<evidence type="ECO:0000313" key="8">
    <source>
        <dbReference type="EMBL" id="AVP87249.1"/>
    </source>
</evidence>
<evidence type="ECO:0000256" key="5">
    <source>
        <dbReference type="ARBA" id="ARBA00023014"/>
    </source>
</evidence>
<dbReference type="InterPro" id="IPR030390">
    <property type="entry name" value="MeTrfase_TrmA_AS"/>
</dbReference>
<dbReference type="Gene3D" id="2.40.50.140">
    <property type="entry name" value="Nucleic acid-binding proteins"/>
    <property type="match status" value="1"/>
</dbReference>
<feature type="binding site" evidence="6">
    <location>
        <position position="259"/>
    </location>
    <ligand>
        <name>S-adenosyl-L-methionine</name>
        <dbReference type="ChEBI" id="CHEBI:59789"/>
    </ligand>
</feature>
<organism evidence="8 9">
    <name type="scientific">Candidatus Phycorickettsia trachydisci</name>
    <dbReference type="NCBI Taxonomy" id="2115978"/>
    <lineage>
        <taxon>Bacteria</taxon>
        <taxon>Pseudomonadati</taxon>
        <taxon>Pseudomonadota</taxon>
        <taxon>Alphaproteobacteria</taxon>
        <taxon>Rickettsiales</taxon>
        <taxon>Rickettsiaceae</taxon>
        <taxon>Candidatus Phycorickettsia</taxon>
    </lineage>
</organism>
<dbReference type="InterPro" id="IPR010280">
    <property type="entry name" value="U5_MeTrfase_fam"/>
</dbReference>
<dbReference type="InterPro" id="IPR012340">
    <property type="entry name" value="NA-bd_OB-fold"/>
</dbReference>
<feature type="binding site" evidence="6">
    <location>
        <position position="349"/>
    </location>
    <ligand>
        <name>S-adenosyl-L-methionine</name>
        <dbReference type="ChEBI" id="CHEBI:59789"/>
    </ligand>
</feature>
<proteinExistence type="inferred from homology"/>
<comment type="similarity">
    <text evidence="6">Belongs to the class I-like SAM-binding methyltransferase superfamily. RNA M5U methyltransferase family.</text>
</comment>
<keyword evidence="1" id="KW-0004">4Fe-4S</keyword>
<gene>
    <name evidence="8" type="ORF">phytr_2930</name>
</gene>
<dbReference type="PANTHER" id="PTHR11061:SF49">
    <property type="entry name" value="23S RRNA (URACIL(1939)-C(5))-METHYLTRANSFERASE RLMD"/>
    <property type="match status" value="1"/>
</dbReference>
<reference evidence="8 9" key="1">
    <citation type="submission" date="2018-03" db="EMBL/GenBank/DDBJ databases">
        <title>A gene transfer event suggests a long-term partnership between eustigmatophyte algae and a novel lineage of endosymbiotic bacteria.</title>
        <authorList>
            <person name="Yurchenko T."/>
            <person name="Sevcikova T."/>
            <person name="Pribyl P."/>
            <person name="El Karkouri K."/>
            <person name="Klimes V."/>
            <person name="Amaral R."/>
            <person name="Zbrankova V."/>
            <person name="Kim E."/>
            <person name="Raoult D."/>
            <person name="Santos L.M.A."/>
            <person name="Elias M."/>
        </authorList>
    </citation>
    <scope>NUCLEOTIDE SEQUENCE [LARGE SCALE GENOMIC DNA]</scope>
    <source>
        <strain evidence="8">CCALA 838</strain>
    </source>
</reference>
<dbReference type="KEGG" id="ptc:phytr_2930"/>
<feature type="active site" evidence="7">
    <location>
        <position position="375"/>
    </location>
</feature>
<sequence>MSIVQKGICQIEDLDERGRGIGIFEGHKISLPYTIHGETVEFDKHTYRRRSNYTLNKILKASPSRIQPLCKYFGQCGGCVLQHLNLQEYTKFKESLIKKSLADYQIQTNLLPIINVPPGNRRRANFEAVKKEDKLFMGFHKLSSHKIVDLDSCPALLPDLSKLIPNLKSLLSNILDIRQKAKIFVTQASNGIDVTFELYGQKVLSDTQKKQIETFAEKNNLIRSVFRARKFIDIVYQIEEPYVIFGDLKVPVDAYCFLQASFESDKILQNLILKYSSGKKGVDLFCGRGTFLLPLSQHYSMDGFESDKHAVEALSSIIENLDINVTKQDLFLSPLTSRQLSIYDFAVINPPRCGAEAQIIELAKSYIKRIIYVSCNPSTFARDAKILIQNGFTLEQVQGVDQFYWSHHLEVAGVFSK</sequence>
<evidence type="ECO:0000256" key="3">
    <source>
        <dbReference type="ARBA" id="ARBA00022679"/>
    </source>
</evidence>
<dbReference type="PROSITE" id="PS01230">
    <property type="entry name" value="TRMA_1"/>
    <property type="match status" value="1"/>
</dbReference>
<evidence type="ECO:0000256" key="7">
    <source>
        <dbReference type="PROSITE-ProRule" id="PRU10015"/>
    </source>
</evidence>
<feature type="active site" description="Nucleophile" evidence="6">
    <location>
        <position position="375"/>
    </location>
</feature>
<evidence type="ECO:0000256" key="4">
    <source>
        <dbReference type="ARBA" id="ARBA00022691"/>
    </source>
</evidence>
<dbReference type="GO" id="GO:0070475">
    <property type="term" value="P:rRNA base methylation"/>
    <property type="evidence" value="ECO:0007669"/>
    <property type="project" value="TreeGrafter"/>
</dbReference>
<keyword evidence="3 6" id="KW-0808">Transferase</keyword>